<reference evidence="4 5" key="1">
    <citation type="journal article" date="2015" name="Nature">
        <title>rRNA introns, odd ribosomes, and small enigmatic genomes across a large radiation of phyla.</title>
        <authorList>
            <person name="Brown C.T."/>
            <person name="Hug L.A."/>
            <person name="Thomas B.C."/>
            <person name="Sharon I."/>
            <person name="Castelle C.J."/>
            <person name="Singh A."/>
            <person name="Wilkins M.J."/>
            <person name="Williams K.H."/>
            <person name="Banfield J.F."/>
        </authorList>
    </citation>
    <scope>NUCLEOTIDE SEQUENCE [LARGE SCALE GENOMIC DNA]</scope>
</reference>
<gene>
    <name evidence="4" type="ORF">UV20_C0004G0034</name>
</gene>
<evidence type="ECO:0000313" key="5">
    <source>
        <dbReference type="Proteomes" id="UP000034837"/>
    </source>
</evidence>
<dbReference type="InterPro" id="IPR001789">
    <property type="entry name" value="Sig_transdc_resp-reg_receiver"/>
</dbReference>
<organism evidence="4 5">
    <name type="scientific">Candidatus Magasanikbacteria bacterium GW2011_GWA2_42_32</name>
    <dbReference type="NCBI Taxonomy" id="1619039"/>
    <lineage>
        <taxon>Bacteria</taxon>
        <taxon>Candidatus Magasanikiibacteriota</taxon>
    </lineage>
</organism>
<dbReference type="InterPro" id="IPR050595">
    <property type="entry name" value="Bact_response_regulator"/>
</dbReference>
<dbReference type="Pfam" id="PF00072">
    <property type="entry name" value="Response_reg"/>
    <property type="match status" value="1"/>
</dbReference>
<dbReference type="Gene3D" id="3.40.50.2300">
    <property type="match status" value="1"/>
</dbReference>
<accession>A0A0G1D4H6</accession>
<dbReference type="InterPro" id="IPR011006">
    <property type="entry name" value="CheY-like_superfamily"/>
</dbReference>
<dbReference type="GO" id="GO:0000160">
    <property type="term" value="P:phosphorelay signal transduction system"/>
    <property type="evidence" value="ECO:0007669"/>
    <property type="project" value="InterPro"/>
</dbReference>
<dbReference type="PROSITE" id="PS50110">
    <property type="entry name" value="RESPONSE_REGULATORY"/>
    <property type="match status" value="1"/>
</dbReference>
<evidence type="ECO:0000259" key="3">
    <source>
        <dbReference type="PROSITE" id="PS50110"/>
    </source>
</evidence>
<dbReference type="AlphaFoldDB" id="A0A0G1D4H6"/>
<dbReference type="EMBL" id="LCDO01000004">
    <property type="protein sequence ID" value="KKS56938.1"/>
    <property type="molecule type" value="Genomic_DNA"/>
</dbReference>
<evidence type="ECO:0000313" key="4">
    <source>
        <dbReference type="EMBL" id="KKS56938.1"/>
    </source>
</evidence>
<protein>
    <submittedName>
        <fullName evidence="4">Response regulator receiver protein</fullName>
    </submittedName>
</protein>
<dbReference type="PANTHER" id="PTHR44591">
    <property type="entry name" value="STRESS RESPONSE REGULATOR PROTEIN 1"/>
    <property type="match status" value="1"/>
</dbReference>
<comment type="caution">
    <text evidence="4">The sequence shown here is derived from an EMBL/GenBank/DDBJ whole genome shotgun (WGS) entry which is preliminary data.</text>
</comment>
<dbReference type="SMART" id="SM00448">
    <property type="entry name" value="REC"/>
    <property type="match status" value="1"/>
</dbReference>
<dbReference type="PANTHER" id="PTHR44591:SF3">
    <property type="entry name" value="RESPONSE REGULATORY DOMAIN-CONTAINING PROTEIN"/>
    <property type="match status" value="1"/>
</dbReference>
<feature type="domain" description="Response regulatory" evidence="3">
    <location>
        <begin position="23"/>
        <end position="140"/>
    </location>
</feature>
<proteinExistence type="predicted"/>
<dbReference type="Proteomes" id="UP000034837">
    <property type="component" value="Unassembled WGS sequence"/>
</dbReference>
<evidence type="ECO:0000256" key="2">
    <source>
        <dbReference type="PROSITE-ProRule" id="PRU00169"/>
    </source>
</evidence>
<sequence>MALSLKKKRGASVLIKNMDKKKILLIVEDEVSLAKLLQQEFFKEGFDVLVAYDGVVGLSLALENKPDIILLDLLLPKMDGLSLLRELRKDPWGLDVPVIILSNLSDAEKISEAASKEVFDYLVKADWKLEDVIKKVKDKLGM</sequence>
<evidence type="ECO:0000256" key="1">
    <source>
        <dbReference type="ARBA" id="ARBA00022553"/>
    </source>
</evidence>
<feature type="modified residue" description="4-aspartylphosphate" evidence="2">
    <location>
        <position position="72"/>
    </location>
</feature>
<name>A0A0G1D4H6_9BACT</name>
<keyword evidence="1 2" id="KW-0597">Phosphoprotein</keyword>
<dbReference type="SUPFAM" id="SSF52172">
    <property type="entry name" value="CheY-like"/>
    <property type="match status" value="1"/>
</dbReference>